<name>A0A915KCC4_ROMCU</name>
<evidence type="ECO:0000313" key="2">
    <source>
        <dbReference type="WBParaSite" id="nRc.2.0.1.t36020-RA"/>
    </source>
</evidence>
<dbReference type="Proteomes" id="UP000887565">
    <property type="component" value="Unplaced"/>
</dbReference>
<keyword evidence="1" id="KW-1185">Reference proteome</keyword>
<organism evidence="1 2">
    <name type="scientific">Romanomermis culicivorax</name>
    <name type="common">Nematode worm</name>
    <dbReference type="NCBI Taxonomy" id="13658"/>
    <lineage>
        <taxon>Eukaryota</taxon>
        <taxon>Metazoa</taxon>
        <taxon>Ecdysozoa</taxon>
        <taxon>Nematoda</taxon>
        <taxon>Enoplea</taxon>
        <taxon>Dorylaimia</taxon>
        <taxon>Mermithida</taxon>
        <taxon>Mermithoidea</taxon>
        <taxon>Mermithidae</taxon>
        <taxon>Romanomermis</taxon>
    </lineage>
</organism>
<proteinExistence type="predicted"/>
<accession>A0A915KCC4</accession>
<protein>
    <submittedName>
        <fullName evidence="2">Uncharacterized protein</fullName>
    </submittedName>
</protein>
<evidence type="ECO:0000313" key="1">
    <source>
        <dbReference type="Proteomes" id="UP000887565"/>
    </source>
</evidence>
<reference evidence="2" key="1">
    <citation type="submission" date="2022-11" db="UniProtKB">
        <authorList>
            <consortium name="WormBaseParasite"/>
        </authorList>
    </citation>
    <scope>IDENTIFICATION</scope>
</reference>
<dbReference type="WBParaSite" id="nRc.2.0.1.t36020-RA">
    <property type="protein sequence ID" value="nRc.2.0.1.t36020-RA"/>
    <property type="gene ID" value="nRc.2.0.1.g36020"/>
</dbReference>
<dbReference type="AlphaFoldDB" id="A0A915KCC4"/>
<sequence length="92" mass="10439">MVQLLHCERLYALKEKTARLRLLITDGLLHSNDHGPARFLAPCSIPTVKISAAGTPPDKSWFYASYVESRNVCHWSSSNVYHHKMTSDEALR</sequence>